<organism evidence="4 5">
    <name type="scientific">Pseudoalteromonas spongiae</name>
    <dbReference type="NCBI Taxonomy" id="298657"/>
    <lineage>
        <taxon>Bacteria</taxon>
        <taxon>Pseudomonadati</taxon>
        <taxon>Pseudomonadota</taxon>
        <taxon>Gammaproteobacteria</taxon>
        <taxon>Alteromonadales</taxon>
        <taxon>Pseudoalteromonadaceae</taxon>
        <taxon>Pseudoalteromonas</taxon>
    </lineage>
</organism>
<reference evidence="4 5" key="1">
    <citation type="submission" date="2023-12" db="EMBL/GenBank/DDBJ databases">
        <title>Friends and Foes: Symbiotic and Algicidal bacterial influence on Karenia brevis blooms.</title>
        <authorList>
            <person name="Fei C."/>
            <person name="Mohamed A.R."/>
            <person name="Booker A."/>
            <person name="Arshad M."/>
            <person name="Klass S."/>
            <person name="Ahn S."/>
            <person name="Gilbert P.M."/>
            <person name="Heil C.A."/>
            <person name="Martinez J.M."/>
            <person name="Amin S.A."/>
        </authorList>
    </citation>
    <scope>NUCLEOTIDE SEQUENCE [LARGE SCALE GENOMIC DNA]</scope>
    <source>
        <strain evidence="4 5">CE15</strain>
    </source>
</reference>
<dbReference type="Gene3D" id="1.10.10.60">
    <property type="entry name" value="Homeodomain-like"/>
    <property type="match status" value="1"/>
</dbReference>
<keyword evidence="5" id="KW-1185">Reference proteome</keyword>
<dbReference type="SMART" id="SM00342">
    <property type="entry name" value="HTH_ARAC"/>
    <property type="match status" value="1"/>
</dbReference>
<dbReference type="InterPro" id="IPR018060">
    <property type="entry name" value="HTH_AraC"/>
</dbReference>
<dbReference type="EMBL" id="JBAWKS010000001">
    <property type="protein sequence ID" value="MEI4550833.1"/>
    <property type="molecule type" value="Genomic_DNA"/>
</dbReference>
<dbReference type="PANTHER" id="PTHR47893:SF1">
    <property type="entry name" value="REGULATORY PROTEIN PCHR"/>
    <property type="match status" value="1"/>
</dbReference>
<gene>
    <name evidence="4" type="ORF">WAE96_14275</name>
</gene>
<dbReference type="Pfam" id="PF12833">
    <property type="entry name" value="HTH_18"/>
    <property type="match status" value="1"/>
</dbReference>
<dbReference type="PROSITE" id="PS01124">
    <property type="entry name" value="HTH_ARAC_FAMILY_2"/>
    <property type="match status" value="1"/>
</dbReference>
<dbReference type="RefSeq" id="WP_336435884.1">
    <property type="nucleotide sequence ID" value="NZ_JBAWKS010000001.1"/>
</dbReference>
<dbReference type="Proteomes" id="UP001382455">
    <property type="component" value="Unassembled WGS sequence"/>
</dbReference>
<dbReference type="SUPFAM" id="SSF46689">
    <property type="entry name" value="Homeodomain-like"/>
    <property type="match status" value="2"/>
</dbReference>
<keyword evidence="2" id="KW-0804">Transcription</keyword>
<dbReference type="PANTHER" id="PTHR47893">
    <property type="entry name" value="REGULATORY PROTEIN PCHR"/>
    <property type="match status" value="1"/>
</dbReference>
<comment type="caution">
    <text evidence="4">The sequence shown here is derived from an EMBL/GenBank/DDBJ whole genome shotgun (WGS) entry which is preliminary data.</text>
</comment>
<feature type="domain" description="HTH araC/xylS-type" evidence="3">
    <location>
        <begin position="197"/>
        <end position="295"/>
    </location>
</feature>
<name>A0ABU8EV67_9GAMM</name>
<evidence type="ECO:0000313" key="5">
    <source>
        <dbReference type="Proteomes" id="UP001382455"/>
    </source>
</evidence>
<accession>A0ABU8EV67</accession>
<evidence type="ECO:0000313" key="4">
    <source>
        <dbReference type="EMBL" id="MEI4550833.1"/>
    </source>
</evidence>
<dbReference type="InterPro" id="IPR009057">
    <property type="entry name" value="Homeodomain-like_sf"/>
</dbReference>
<protein>
    <submittedName>
        <fullName evidence="4">AraC family transcriptional regulator</fullName>
    </submittedName>
</protein>
<dbReference type="InterPro" id="IPR053142">
    <property type="entry name" value="PchR_regulatory_protein"/>
</dbReference>
<evidence type="ECO:0000259" key="3">
    <source>
        <dbReference type="PROSITE" id="PS01124"/>
    </source>
</evidence>
<evidence type="ECO:0000256" key="2">
    <source>
        <dbReference type="ARBA" id="ARBA00023163"/>
    </source>
</evidence>
<keyword evidence="1" id="KW-0805">Transcription regulation</keyword>
<sequence length="296" mass="33374">MGHFKSSAAKPLVMRPYENYNLRPGLSFHFGAQHEQHDCTWFASIDAGLRLFIVLEGRLSLHFGPHHLELDNRDNAKVCAAAVYLNQADQFTRNSHLNCYTKRITIGFSAAWLDHSGLALNDYLPHLAHCHWPLSDHAIAIVNQMIDPPAISADLTGLYIESRAIELLLEGLSYLKRNNHNEAMHRTLSSDSYLKMQQVKRWVFENLATPLTNDLIAAKFHLSKTTLQRHFKLAFGVTISDFVVQAKLEMAYEMLKNGQGNVSKASEVAGYSTPNSFSTAFKRYFGVSPKSVKKKV</sequence>
<evidence type="ECO:0000256" key="1">
    <source>
        <dbReference type="ARBA" id="ARBA00023015"/>
    </source>
</evidence>
<proteinExistence type="predicted"/>